<dbReference type="PRINTS" id="PR00069">
    <property type="entry name" value="ALDKETRDTASE"/>
</dbReference>
<feature type="site" description="Lowers pKa of active site Tyr" evidence="6">
    <location>
        <position position="76"/>
    </location>
</feature>
<dbReference type="GO" id="GO:0016616">
    <property type="term" value="F:oxidoreductase activity, acting on the CH-OH group of donors, NAD or NADP as acceptor"/>
    <property type="evidence" value="ECO:0007669"/>
    <property type="project" value="UniProtKB-ARBA"/>
</dbReference>
<dbReference type="AlphaFoldDB" id="A0A9P5PQX3"/>
<evidence type="ECO:0000256" key="2">
    <source>
        <dbReference type="ARBA" id="ARBA00022857"/>
    </source>
</evidence>
<keyword evidence="2" id="KW-0521">NADP</keyword>
<dbReference type="EMBL" id="JADNRY010000087">
    <property type="protein sequence ID" value="KAF9066490.1"/>
    <property type="molecule type" value="Genomic_DNA"/>
</dbReference>
<evidence type="ECO:0000256" key="6">
    <source>
        <dbReference type="PIRSR" id="PIRSR000097-3"/>
    </source>
</evidence>
<dbReference type="InterPro" id="IPR023210">
    <property type="entry name" value="NADP_OxRdtase_dom"/>
</dbReference>
<dbReference type="OrthoDB" id="416253at2759"/>
<accession>A0A9P5PQX3</accession>
<keyword evidence="3" id="KW-0560">Oxidoreductase</keyword>
<evidence type="ECO:0000256" key="4">
    <source>
        <dbReference type="PIRSR" id="PIRSR000097-1"/>
    </source>
</evidence>
<organism evidence="8 9">
    <name type="scientific">Rhodocollybia butyracea</name>
    <dbReference type="NCBI Taxonomy" id="206335"/>
    <lineage>
        <taxon>Eukaryota</taxon>
        <taxon>Fungi</taxon>
        <taxon>Dikarya</taxon>
        <taxon>Basidiomycota</taxon>
        <taxon>Agaricomycotina</taxon>
        <taxon>Agaricomycetes</taxon>
        <taxon>Agaricomycetidae</taxon>
        <taxon>Agaricales</taxon>
        <taxon>Marasmiineae</taxon>
        <taxon>Omphalotaceae</taxon>
        <taxon>Rhodocollybia</taxon>
    </lineage>
</organism>
<evidence type="ECO:0000313" key="8">
    <source>
        <dbReference type="EMBL" id="KAF9066490.1"/>
    </source>
</evidence>
<evidence type="ECO:0000259" key="7">
    <source>
        <dbReference type="Pfam" id="PF00248"/>
    </source>
</evidence>
<comment type="similarity">
    <text evidence="1">Belongs to the aldo/keto reductase family.</text>
</comment>
<evidence type="ECO:0000256" key="5">
    <source>
        <dbReference type="PIRSR" id="PIRSR000097-2"/>
    </source>
</evidence>
<feature type="binding site" evidence="5">
    <location>
        <position position="108"/>
    </location>
    <ligand>
        <name>substrate</name>
    </ligand>
</feature>
<feature type="active site" description="Proton donor" evidence="4">
    <location>
        <position position="51"/>
    </location>
</feature>
<feature type="domain" description="NADP-dependent oxidoreductase" evidence="7">
    <location>
        <begin position="23"/>
        <end position="264"/>
    </location>
</feature>
<dbReference type="PANTHER" id="PTHR43827:SF3">
    <property type="entry name" value="NADP-DEPENDENT OXIDOREDUCTASE DOMAIN-CONTAINING PROTEIN"/>
    <property type="match status" value="1"/>
</dbReference>
<proteinExistence type="inferred from homology"/>
<dbReference type="Proteomes" id="UP000772434">
    <property type="component" value="Unassembled WGS sequence"/>
</dbReference>
<evidence type="ECO:0000313" key="9">
    <source>
        <dbReference type="Proteomes" id="UP000772434"/>
    </source>
</evidence>
<dbReference type="PIRSF" id="PIRSF000097">
    <property type="entry name" value="AKR"/>
    <property type="match status" value="1"/>
</dbReference>
<dbReference type="Gene3D" id="3.20.20.100">
    <property type="entry name" value="NADP-dependent oxidoreductase domain"/>
    <property type="match status" value="1"/>
</dbReference>
<evidence type="ECO:0000256" key="3">
    <source>
        <dbReference type="ARBA" id="ARBA00023002"/>
    </source>
</evidence>
<gene>
    <name evidence="8" type="ORF">BDP27DRAFT_1393401</name>
</gene>
<sequence>MPLEPIQLNDGNKIPAIAYGTGSKLKFQDITQYIEQAIELGFSHIDTADYYETEEYVGKAIKESGLARSELFVTTKYFGLGKSTTVDESIQESLSKLSLRSLDLYLIHQPEYLPNVSEVWKGFEKAQREGLAKSIGVSNLVDPQGLEDLIKGANVKPAVNQIMLHPYNYHEMKPVLDLCAKHHIVVEAYSSLAPITTYPNGPVDVPIQAAARRTGATPTQVVFLWVRAKGAVVVTTSTNKAHMEEYLAVADLPSLTDEEVAAIDVAGAQGPPSGLTARVRRMDTKEKVMWAVVGTMILFYGLGRMCG</sequence>
<dbReference type="PANTHER" id="PTHR43827">
    <property type="entry name" value="2,5-DIKETO-D-GLUCONIC ACID REDUCTASE"/>
    <property type="match status" value="1"/>
</dbReference>
<dbReference type="InterPro" id="IPR020471">
    <property type="entry name" value="AKR"/>
</dbReference>
<dbReference type="InterPro" id="IPR036812">
    <property type="entry name" value="NAD(P)_OxRdtase_dom_sf"/>
</dbReference>
<comment type="caution">
    <text evidence="8">The sequence shown here is derived from an EMBL/GenBank/DDBJ whole genome shotgun (WGS) entry which is preliminary data.</text>
</comment>
<protein>
    <submittedName>
        <fullName evidence="8">NADP-dependent oxidoreductase domain-containing protein</fullName>
    </submittedName>
</protein>
<name>A0A9P5PQX3_9AGAR</name>
<reference evidence="8" key="1">
    <citation type="submission" date="2020-11" db="EMBL/GenBank/DDBJ databases">
        <authorList>
            <consortium name="DOE Joint Genome Institute"/>
            <person name="Ahrendt S."/>
            <person name="Riley R."/>
            <person name="Andreopoulos W."/>
            <person name="Labutti K."/>
            <person name="Pangilinan J."/>
            <person name="Ruiz-Duenas F.J."/>
            <person name="Barrasa J.M."/>
            <person name="Sanchez-Garcia M."/>
            <person name="Camarero S."/>
            <person name="Miyauchi S."/>
            <person name="Serrano A."/>
            <person name="Linde D."/>
            <person name="Babiker R."/>
            <person name="Drula E."/>
            <person name="Ayuso-Fernandez I."/>
            <person name="Pacheco R."/>
            <person name="Padilla G."/>
            <person name="Ferreira P."/>
            <person name="Barriuso J."/>
            <person name="Kellner H."/>
            <person name="Castanera R."/>
            <person name="Alfaro M."/>
            <person name="Ramirez L."/>
            <person name="Pisabarro A.G."/>
            <person name="Kuo A."/>
            <person name="Tritt A."/>
            <person name="Lipzen A."/>
            <person name="He G."/>
            <person name="Yan M."/>
            <person name="Ng V."/>
            <person name="Cullen D."/>
            <person name="Martin F."/>
            <person name="Rosso M.-N."/>
            <person name="Henrissat B."/>
            <person name="Hibbett D."/>
            <person name="Martinez A.T."/>
            <person name="Grigoriev I.V."/>
        </authorList>
    </citation>
    <scope>NUCLEOTIDE SEQUENCE</scope>
    <source>
        <strain evidence="8">AH 40177</strain>
    </source>
</reference>
<dbReference type="Pfam" id="PF00248">
    <property type="entry name" value="Aldo_ket_red"/>
    <property type="match status" value="1"/>
</dbReference>
<dbReference type="SUPFAM" id="SSF51430">
    <property type="entry name" value="NAD(P)-linked oxidoreductase"/>
    <property type="match status" value="1"/>
</dbReference>
<keyword evidence="9" id="KW-1185">Reference proteome</keyword>
<evidence type="ECO:0000256" key="1">
    <source>
        <dbReference type="ARBA" id="ARBA00007905"/>
    </source>
</evidence>